<evidence type="ECO:0000313" key="3">
    <source>
        <dbReference type="Proteomes" id="UP000826012"/>
    </source>
</evidence>
<proteinExistence type="predicted"/>
<sequence>MSTAIVVAVVVVLMLLGIGMVVNQLMRLRRYLSDSPPEQAPGIKPEPPEHLG</sequence>
<keyword evidence="1" id="KW-1133">Transmembrane helix</keyword>
<evidence type="ECO:0000256" key="1">
    <source>
        <dbReference type="SAM" id="Phobius"/>
    </source>
</evidence>
<evidence type="ECO:0000313" key="2">
    <source>
        <dbReference type="EMBL" id="BCZ22360.1"/>
    </source>
</evidence>
<organism evidence="2 3">
    <name type="scientific">Mycobacterium senriense</name>
    <dbReference type="NCBI Taxonomy" id="2775496"/>
    <lineage>
        <taxon>Bacteria</taxon>
        <taxon>Bacillati</taxon>
        <taxon>Actinomycetota</taxon>
        <taxon>Actinomycetes</taxon>
        <taxon>Mycobacteriales</taxon>
        <taxon>Mycobacteriaceae</taxon>
        <taxon>Mycobacterium</taxon>
        <taxon>Mycobacterium avium complex (MAC)</taxon>
    </lineage>
</organism>
<keyword evidence="3" id="KW-1185">Reference proteome</keyword>
<dbReference type="EMBL" id="AP024828">
    <property type="protein sequence ID" value="BCZ22360.1"/>
    <property type="molecule type" value="Genomic_DNA"/>
</dbReference>
<protein>
    <submittedName>
        <fullName evidence="2">Uncharacterized protein</fullName>
    </submittedName>
</protein>
<feature type="transmembrane region" description="Helical" evidence="1">
    <location>
        <begin position="6"/>
        <end position="26"/>
    </location>
</feature>
<keyword evidence="1" id="KW-0812">Transmembrane</keyword>
<keyword evidence="1" id="KW-0472">Membrane</keyword>
<dbReference type="Proteomes" id="UP000826012">
    <property type="component" value="Chromosome"/>
</dbReference>
<dbReference type="RefSeq" id="WP_221046695.1">
    <property type="nucleotide sequence ID" value="NZ_AP024828.1"/>
</dbReference>
<reference evidence="2 3" key="1">
    <citation type="submission" date="2021-07" db="EMBL/GenBank/DDBJ databases">
        <title>Complete genome sequence of nontuberculous Mycobacterium sp. TY59.</title>
        <authorList>
            <person name="Fukushima K."/>
        </authorList>
    </citation>
    <scope>NUCLEOTIDE SEQUENCE [LARGE SCALE GENOMIC DNA]</scope>
    <source>
        <strain evidence="2 3">TY59</strain>
    </source>
</reference>
<reference evidence="2 3" key="2">
    <citation type="submission" date="2021-07" db="EMBL/GenBank/DDBJ databases">
        <authorList>
            <person name="Matsumoto Y."/>
            <person name="Motooka D."/>
            <person name="Nakamura S."/>
        </authorList>
    </citation>
    <scope>NUCLEOTIDE SEQUENCE [LARGE SCALE GENOMIC DNA]</scope>
    <source>
        <strain evidence="2 3">TY59</strain>
    </source>
</reference>
<name>A0ABN6IEX3_9MYCO</name>
<accession>A0ABN6IEX3</accession>
<gene>
    <name evidence="2" type="ORF">MTY59_22150</name>
</gene>